<dbReference type="GO" id="GO:0004048">
    <property type="term" value="F:anthranilate phosphoribosyltransferase activity"/>
    <property type="evidence" value="ECO:0007669"/>
    <property type="project" value="UniProtKB-EC"/>
</dbReference>
<dbReference type="PANTHER" id="PTHR43285">
    <property type="entry name" value="ANTHRANILATE PHOSPHORIBOSYLTRANSFERASE"/>
    <property type="match status" value="1"/>
</dbReference>
<dbReference type="Gene3D" id="3.40.1030.10">
    <property type="entry name" value="Nucleoside phosphorylase/phosphoribosyltransferase catalytic domain"/>
    <property type="match status" value="1"/>
</dbReference>
<keyword evidence="1 4" id="KW-0328">Glycosyltransferase</keyword>
<dbReference type="InterPro" id="IPR005940">
    <property type="entry name" value="Anthranilate_Pribosyl_Tfrase"/>
</dbReference>
<evidence type="ECO:0000313" key="4">
    <source>
        <dbReference type="EMBL" id="PIV47306.1"/>
    </source>
</evidence>
<evidence type="ECO:0000256" key="1">
    <source>
        <dbReference type="ARBA" id="ARBA00022676"/>
    </source>
</evidence>
<protein>
    <submittedName>
        <fullName evidence="4">Anthranilate phosphoribosyltransferase</fullName>
        <ecNumber evidence="4">2.4.2.18</ecNumber>
    </submittedName>
</protein>
<dbReference type="Proteomes" id="UP000229030">
    <property type="component" value="Unassembled WGS sequence"/>
</dbReference>
<dbReference type="SUPFAM" id="SSF52418">
    <property type="entry name" value="Nucleoside phosphorylase/phosphoribosyltransferase catalytic domain"/>
    <property type="match status" value="1"/>
</dbReference>
<accession>A0A2M7DEL0</accession>
<dbReference type="InterPro" id="IPR035902">
    <property type="entry name" value="Nuc_phospho_transferase"/>
</dbReference>
<feature type="domain" description="Glycosyl transferase family 3" evidence="3">
    <location>
        <begin position="35"/>
        <end position="102"/>
    </location>
</feature>
<evidence type="ECO:0000259" key="3">
    <source>
        <dbReference type="Pfam" id="PF00591"/>
    </source>
</evidence>
<reference evidence="5" key="1">
    <citation type="submission" date="2017-09" db="EMBL/GenBank/DDBJ databases">
        <title>Depth-based differentiation of microbial function through sediment-hosted aquifers and enrichment of novel symbionts in the deep terrestrial subsurface.</title>
        <authorList>
            <person name="Probst A.J."/>
            <person name="Ladd B."/>
            <person name="Jarett J.K."/>
            <person name="Geller-Mcgrath D.E."/>
            <person name="Sieber C.M.K."/>
            <person name="Emerson J.B."/>
            <person name="Anantharaman K."/>
            <person name="Thomas B.C."/>
            <person name="Malmstrom R."/>
            <person name="Stieglmeier M."/>
            <person name="Klingl A."/>
            <person name="Woyke T."/>
            <person name="Ryan C.M."/>
            <person name="Banfield J.F."/>
        </authorList>
    </citation>
    <scope>NUCLEOTIDE SEQUENCE [LARGE SCALE GENOMIC DNA]</scope>
</reference>
<dbReference type="PANTHER" id="PTHR43285:SF2">
    <property type="entry name" value="ANTHRANILATE PHOSPHORIBOSYLTRANSFERASE"/>
    <property type="match status" value="1"/>
</dbReference>
<dbReference type="Pfam" id="PF00591">
    <property type="entry name" value="Glycos_transf_3"/>
    <property type="match status" value="1"/>
</dbReference>
<evidence type="ECO:0000313" key="5">
    <source>
        <dbReference type="Proteomes" id="UP000229030"/>
    </source>
</evidence>
<comment type="caution">
    <text evidence="4">The sequence shown here is derived from an EMBL/GenBank/DDBJ whole genome shotgun (WGS) entry which is preliminary data.</text>
</comment>
<keyword evidence="2 4" id="KW-0808">Transferase</keyword>
<sequence>MVGHPNMEEVVMLIKTALDIDGVMKYKPTLPRGEKLVGVAGSGKKGHKTFNISTPACLVASAAGVYVAKPGSTATSSISGSKDFLNTVGARPLSSDDMIEVLLSTKFGM</sequence>
<dbReference type="EMBL" id="PETV01000019">
    <property type="protein sequence ID" value="PIV47306.1"/>
    <property type="molecule type" value="Genomic_DNA"/>
</dbReference>
<proteinExistence type="predicted"/>
<dbReference type="EC" id="2.4.2.18" evidence="4"/>
<evidence type="ECO:0000256" key="2">
    <source>
        <dbReference type="ARBA" id="ARBA00022679"/>
    </source>
</evidence>
<dbReference type="InterPro" id="IPR000312">
    <property type="entry name" value="Glycosyl_Trfase_fam3"/>
</dbReference>
<feature type="non-terminal residue" evidence="4">
    <location>
        <position position="109"/>
    </location>
</feature>
<dbReference type="GO" id="GO:0000162">
    <property type="term" value="P:L-tryptophan biosynthetic process"/>
    <property type="evidence" value="ECO:0007669"/>
    <property type="project" value="InterPro"/>
</dbReference>
<dbReference type="AlphaFoldDB" id="A0A2M7DEL0"/>
<name>A0A2M7DEL0_9BACT</name>
<dbReference type="GO" id="GO:0005829">
    <property type="term" value="C:cytosol"/>
    <property type="evidence" value="ECO:0007669"/>
    <property type="project" value="TreeGrafter"/>
</dbReference>
<organism evidence="4 5">
    <name type="scientific">bacterium (Candidatus Gribaldobacteria) CG02_land_8_20_14_3_00_41_15</name>
    <dbReference type="NCBI Taxonomy" id="2014270"/>
    <lineage>
        <taxon>Bacteria</taxon>
        <taxon>Candidatus Gribaldobacteria</taxon>
    </lineage>
</organism>
<gene>
    <name evidence="4" type="primary">trpD</name>
    <name evidence="4" type="ORF">COS21_00670</name>
</gene>